<dbReference type="SMART" id="SM01152">
    <property type="entry name" value="DUF167"/>
    <property type="match status" value="1"/>
</dbReference>
<dbReference type="InterPro" id="IPR003746">
    <property type="entry name" value="DUF167"/>
</dbReference>
<proteinExistence type="inferred from homology"/>
<evidence type="ECO:0000256" key="1">
    <source>
        <dbReference type="ARBA" id="ARBA00010364"/>
    </source>
</evidence>
<accession>A0A550JDH3</accession>
<dbReference type="PANTHER" id="PTHR13420">
    <property type="entry name" value="UPF0235 PROTEIN C15ORF40"/>
    <property type="match status" value="1"/>
</dbReference>
<dbReference type="OrthoDB" id="9800587at2"/>
<dbReference type="Gene3D" id="3.30.1200.10">
    <property type="entry name" value="YggU-like"/>
    <property type="match status" value="1"/>
</dbReference>
<comment type="similarity">
    <text evidence="1 2">Belongs to the UPF0235 family.</text>
</comment>
<dbReference type="HAMAP" id="MF_00634">
    <property type="entry name" value="UPF0235"/>
    <property type="match status" value="1"/>
</dbReference>
<dbReference type="PANTHER" id="PTHR13420:SF7">
    <property type="entry name" value="UPF0235 PROTEIN C15ORF40"/>
    <property type="match status" value="1"/>
</dbReference>
<dbReference type="AlphaFoldDB" id="A0A550JDH3"/>
<evidence type="ECO:0000313" key="4">
    <source>
        <dbReference type="Proteomes" id="UP000317155"/>
    </source>
</evidence>
<name>A0A550JDH3_9BACT</name>
<comment type="caution">
    <text evidence="3">The sequence shown here is derived from an EMBL/GenBank/DDBJ whole genome shotgun (WGS) entry which is preliminary data.</text>
</comment>
<keyword evidence="4" id="KW-1185">Reference proteome</keyword>
<evidence type="ECO:0000313" key="3">
    <source>
        <dbReference type="EMBL" id="TRO81267.1"/>
    </source>
</evidence>
<dbReference type="Proteomes" id="UP000317155">
    <property type="component" value="Unassembled WGS sequence"/>
</dbReference>
<reference evidence="3 4" key="1">
    <citation type="submission" date="2019-07" db="EMBL/GenBank/DDBJ databases">
        <title>Insights of Desulfuromonas acetexigens electromicrobiology.</title>
        <authorList>
            <person name="Katuri K."/>
            <person name="Sapireddy V."/>
            <person name="Shaw D.R."/>
            <person name="Saikaly P."/>
        </authorList>
    </citation>
    <scope>NUCLEOTIDE SEQUENCE [LARGE SCALE GENOMIC DNA]</scope>
    <source>
        <strain evidence="3 4">2873</strain>
    </source>
</reference>
<sequence length="99" mass="10978">MSPFARQESAGVVLQLWVQPRASKNELVEVRDGALKVRLTSPPVEGAANDLCREYIAKLLGVPRGDVQLVAGERSRHKRLLISGCAVDEVRKRIETMIK</sequence>
<evidence type="ECO:0000256" key="2">
    <source>
        <dbReference type="HAMAP-Rule" id="MF_00634"/>
    </source>
</evidence>
<dbReference type="Pfam" id="PF02594">
    <property type="entry name" value="DUF167"/>
    <property type="match status" value="1"/>
</dbReference>
<dbReference type="InterPro" id="IPR036591">
    <property type="entry name" value="YggU-like_sf"/>
</dbReference>
<organism evidence="3 4">
    <name type="scientific">Trichloromonas acetexigens</name>
    <dbReference type="NCBI Taxonomy" id="38815"/>
    <lineage>
        <taxon>Bacteria</taxon>
        <taxon>Pseudomonadati</taxon>
        <taxon>Thermodesulfobacteriota</taxon>
        <taxon>Desulfuromonadia</taxon>
        <taxon>Desulfuromonadales</taxon>
        <taxon>Trichloromonadaceae</taxon>
        <taxon>Trichloromonas</taxon>
    </lineage>
</organism>
<dbReference type="NCBIfam" id="TIGR00251">
    <property type="entry name" value="DUF167 family protein"/>
    <property type="match status" value="1"/>
</dbReference>
<dbReference type="GO" id="GO:0005737">
    <property type="term" value="C:cytoplasm"/>
    <property type="evidence" value="ECO:0007669"/>
    <property type="project" value="TreeGrafter"/>
</dbReference>
<gene>
    <name evidence="3" type="ORF">FL622_10205</name>
</gene>
<dbReference type="EMBL" id="VJVV01000006">
    <property type="protein sequence ID" value="TRO81267.1"/>
    <property type="molecule type" value="Genomic_DNA"/>
</dbReference>
<protein>
    <recommendedName>
        <fullName evidence="2">UPF0235 protein FL622_10205</fullName>
    </recommendedName>
</protein>
<dbReference type="RefSeq" id="WP_092058000.1">
    <property type="nucleotide sequence ID" value="NZ_FOJJ01000038.1"/>
</dbReference>
<dbReference type="SUPFAM" id="SSF69786">
    <property type="entry name" value="YggU-like"/>
    <property type="match status" value="1"/>
</dbReference>